<evidence type="ECO:0000313" key="1">
    <source>
        <dbReference type="EMBL" id="PZO17077.1"/>
    </source>
</evidence>
<proteinExistence type="predicted"/>
<dbReference type="AlphaFoldDB" id="A0A2W4UCN0"/>
<organism evidence="1 2">
    <name type="scientific">Leptolyngbya foveolarum</name>
    <dbReference type="NCBI Taxonomy" id="47253"/>
    <lineage>
        <taxon>Bacteria</taxon>
        <taxon>Bacillati</taxon>
        <taxon>Cyanobacteriota</taxon>
        <taxon>Cyanophyceae</taxon>
        <taxon>Leptolyngbyales</taxon>
        <taxon>Leptolyngbyaceae</taxon>
        <taxon>Leptolyngbya group</taxon>
        <taxon>Leptolyngbya</taxon>
    </lineage>
</organism>
<dbReference type="InterPro" id="IPR009078">
    <property type="entry name" value="Ferritin-like_SF"/>
</dbReference>
<dbReference type="SUPFAM" id="SSF47240">
    <property type="entry name" value="Ferritin-like"/>
    <property type="match status" value="1"/>
</dbReference>
<sequence length="282" mass="33064">MTTYKRVGGAKINQNAWCLESVIARDHVVPQRYFDEAPLGIVENFRDLLSRDVFSEGDSRALYDYVMTRKAEMSDDFLAMLALWLQDELKHYEGLRRTYHCISGTSYETMTRLFSERIHDIKPIKMLLEDEFTILVAITFDEMGSVYSYRRDLREYYCHFGPEIQKMGRHLVKDEGMHFNNAAELLLSYHAHRLDEVQPLLENISKLEKTLKKYHKAFFLDHAQEQHRFPPHFNQVVIQVILARLGVGDRPNPTALKDLWQWTPQEHTIVPLREPLNLAAPV</sequence>
<comment type="caution">
    <text evidence="1">The sequence shown here is derived from an EMBL/GenBank/DDBJ whole genome shotgun (WGS) entry which is preliminary data.</text>
</comment>
<reference evidence="1 2" key="2">
    <citation type="submission" date="2018-06" db="EMBL/GenBank/DDBJ databases">
        <title>Metagenomic assembly of (sub)arctic Cyanobacteria and their associated microbiome from non-axenic cultures.</title>
        <authorList>
            <person name="Baurain D."/>
        </authorList>
    </citation>
    <scope>NUCLEOTIDE SEQUENCE [LARGE SCALE GENOMIC DNA]</scope>
    <source>
        <strain evidence="1">ULC129bin1</strain>
    </source>
</reference>
<evidence type="ECO:0000313" key="2">
    <source>
        <dbReference type="Proteomes" id="UP000249354"/>
    </source>
</evidence>
<evidence type="ECO:0008006" key="3">
    <source>
        <dbReference type="Google" id="ProtNLM"/>
    </source>
</evidence>
<dbReference type="Proteomes" id="UP000249354">
    <property type="component" value="Unassembled WGS sequence"/>
</dbReference>
<protein>
    <recommendedName>
        <fullName evidence="3">Ferritin-like domain-containing protein</fullName>
    </recommendedName>
</protein>
<dbReference type="GO" id="GO:0016491">
    <property type="term" value="F:oxidoreductase activity"/>
    <property type="evidence" value="ECO:0007669"/>
    <property type="project" value="InterPro"/>
</dbReference>
<reference evidence="2" key="1">
    <citation type="submission" date="2018-04" db="EMBL/GenBank/DDBJ databases">
        <authorList>
            <person name="Cornet L."/>
        </authorList>
    </citation>
    <scope>NUCLEOTIDE SEQUENCE [LARGE SCALE GENOMIC DNA]</scope>
</reference>
<accession>A0A2W4UCN0</accession>
<dbReference type="InterPro" id="IPR012348">
    <property type="entry name" value="RNR-like"/>
</dbReference>
<dbReference type="EMBL" id="QBMC01000072">
    <property type="protein sequence ID" value="PZO17077.1"/>
    <property type="molecule type" value="Genomic_DNA"/>
</dbReference>
<dbReference type="Gene3D" id="1.10.620.20">
    <property type="entry name" value="Ribonucleotide Reductase, subunit A"/>
    <property type="match status" value="1"/>
</dbReference>
<name>A0A2W4UCN0_9CYAN</name>
<gene>
    <name evidence="1" type="ORF">DCF25_11630</name>
</gene>